<comment type="caution">
    <text evidence="5">The sequence shown here is derived from an EMBL/GenBank/DDBJ whole genome shotgun (WGS) entry which is preliminary data.</text>
</comment>
<proteinExistence type="predicted"/>
<dbReference type="InterPro" id="IPR020449">
    <property type="entry name" value="Tscrpt_reg_AraC-type_HTH"/>
</dbReference>
<dbReference type="Gene3D" id="1.10.10.60">
    <property type="entry name" value="Homeodomain-like"/>
    <property type="match status" value="1"/>
</dbReference>
<evidence type="ECO:0000313" key="5">
    <source>
        <dbReference type="EMBL" id="PAV95203.1"/>
    </source>
</evidence>
<accession>A0A2A2M9A3</accession>
<protein>
    <submittedName>
        <fullName evidence="5">AraC family transcriptional regulator</fullName>
    </submittedName>
</protein>
<keyword evidence="1" id="KW-0805">Transcription regulation</keyword>
<keyword evidence="3" id="KW-0804">Transcription</keyword>
<dbReference type="GO" id="GO:0043565">
    <property type="term" value="F:sequence-specific DNA binding"/>
    <property type="evidence" value="ECO:0007669"/>
    <property type="project" value="InterPro"/>
</dbReference>
<sequence length="278" mass="32059">MNCKIKKTSDGNNKIKASVIVKKVHVVNSVLVRLTGGHAWVELGINNVEVVELNQGEVIFIEKGQYISFFHEKKSEEDHVQIIELNDEVLIELFPIMSHLSPVTLAKKVSRRIVTYYKIKDKPYISHVFFELNGVMRTRSELGYKEYLHSVYYVLSFFTCLQGFVSVIERTIKVKYCDKLYNIIINDINNKWTLELCASILYVSVSTLKRRLAMEGKSFREVYLDARMNASLILLRTTKLSISDIAIESGFRSCSSFSTTFKKYFGVSPKRLSLQIHY</sequence>
<dbReference type="EMBL" id="NQMS01000008">
    <property type="protein sequence ID" value="PAV95203.1"/>
    <property type="molecule type" value="Genomic_DNA"/>
</dbReference>
<keyword evidence="6" id="KW-1185">Reference proteome</keyword>
<dbReference type="GO" id="GO:0003700">
    <property type="term" value="F:DNA-binding transcription factor activity"/>
    <property type="evidence" value="ECO:0007669"/>
    <property type="project" value="InterPro"/>
</dbReference>
<dbReference type="InterPro" id="IPR009057">
    <property type="entry name" value="Homeodomain-like_sf"/>
</dbReference>
<name>A0A2A2M9A3_9GAMM</name>
<dbReference type="InterPro" id="IPR018060">
    <property type="entry name" value="HTH_AraC"/>
</dbReference>
<dbReference type="InterPro" id="IPR018062">
    <property type="entry name" value="HTH_AraC-typ_CS"/>
</dbReference>
<evidence type="ECO:0000256" key="1">
    <source>
        <dbReference type="ARBA" id="ARBA00023015"/>
    </source>
</evidence>
<evidence type="ECO:0000313" key="6">
    <source>
        <dbReference type="Proteomes" id="UP000218796"/>
    </source>
</evidence>
<dbReference type="RefSeq" id="WP_048797540.1">
    <property type="nucleotide sequence ID" value="NZ_CALECD010000041.1"/>
</dbReference>
<dbReference type="SMART" id="SM00342">
    <property type="entry name" value="HTH_ARAC"/>
    <property type="match status" value="1"/>
</dbReference>
<dbReference type="KEGG" id="hpar:AL518_10755"/>
<dbReference type="PROSITE" id="PS01124">
    <property type="entry name" value="HTH_ARAC_FAMILY_2"/>
    <property type="match status" value="1"/>
</dbReference>
<dbReference type="PANTHER" id="PTHR43280:SF33">
    <property type="entry name" value="HTH-TYPE TRANSCRIPTIONAL REGULATOR APPY-RELATED"/>
    <property type="match status" value="1"/>
</dbReference>
<dbReference type="Pfam" id="PF12833">
    <property type="entry name" value="HTH_18"/>
    <property type="match status" value="1"/>
</dbReference>
<dbReference type="AlphaFoldDB" id="A0A2A2M9A3"/>
<evidence type="ECO:0000256" key="2">
    <source>
        <dbReference type="ARBA" id="ARBA00023125"/>
    </source>
</evidence>
<dbReference type="PANTHER" id="PTHR43280">
    <property type="entry name" value="ARAC-FAMILY TRANSCRIPTIONAL REGULATOR"/>
    <property type="match status" value="1"/>
</dbReference>
<dbReference type="SUPFAM" id="SSF46689">
    <property type="entry name" value="Homeodomain-like"/>
    <property type="match status" value="1"/>
</dbReference>
<reference evidence="5 6" key="1">
    <citation type="submission" date="2017-08" db="EMBL/GenBank/DDBJ databases">
        <title>Draft Genome Sequence of Hafnia alvei CITHA-6 Isolated from Raw Bovine Milk.</title>
        <authorList>
            <person name="Culligan E.P."/>
            <person name="Mcsweeney A."/>
            <person name="O'Doherty C."/>
            <person name="Gleeson E."/>
            <person name="O'Riordan D."/>
            <person name="Sleator R.D."/>
        </authorList>
    </citation>
    <scope>NUCLEOTIDE SEQUENCE [LARGE SCALE GENOMIC DNA]</scope>
    <source>
        <strain evidence="5 6">CITHA-6</strain>
    </source>
</reference>
<gene>
    <name evidence="5" type="ORF">CJD50_17290</name>
</gene>
<dbReference type="Proteomes" id="UP000218796">
    <property type="component" value="Unassembled WGS sequence"/>
</dbReference>
<feature type="domain" description="HTH araC/xylS-type" evidence="4">
    <location>
        <begin position="178"/>
        <end position="275"/>
    </location>
</feature>
<evidence type="ECO:0000259" key="4">
    <source>
        <dbReference type="PROSITE" id="PS01124"/>
    </source>
</evidence>
<keyword evidence="2" id="KW-0238">DNA-binding</keyword>
<dbReference type="PRINTS" id="PR00032">
    <property type="entry name" value="HTHARAC"/>
</dbReference>
<dbReference type="PROSITE" id="PS00041">
    <property type="entry name" value="HTH_ARAC_FAMILY_1"/>
    <property type="match status" value="1"/>
</dbReference>
<evidence type="ECO:0000256" key="3">
    <source>
        <dbReference type="ARBA" id="ARBA00023163"/>
    </source>
</evidence>
<organism evidence="5 6">
    <name type="scientific">Hafnia paralvei</name>
    <dbReference type="NCBI Taxonomy" id="546367"/>
    <lineage>
        <taxon>Bacteria</taxon>
        <taxon>Pseudomonadati</taxon>
        <taxon>Pseudomonadota</taxon>
        <taxon>Gammaproteobacteria</taxon>
        <taxon>Enterobacterales</taxon>
        <taxon>Hafniaceae</taxon>
        <taxon>Hafnia</taxon>
    </lineage>
</organism>
<dbReference type="OrthoDB" id="6561812at2"/>